<dbReference type="Gene3D" id="3.40.630.30">
    <property type="match status" value="1"/>
</dbReference>
<dbReference type="PROSITE" id="PS51186">
    <property type="entry name" value="GNAT"/>
    <property type="match status" value="1"/>
</dbReference>
<gene>
    <name evidence="2" type="ORF">B3C1_18517</name>
</gene>
<protein>
    <submittedName>
        <fullName evidence="2">Acetyltransferase</fullName>
    </submittedName>
</protein>
<proteinExistence type="predicted"/>
<evidence type="ECO:0000313" key="2">
    <source>
        <dbReference type="EMBL" id="EKE67534.1"/>
    </source>
</evidence>
<comment type="caution">
    <text evidence="2">The sequence shown here is derived from an EMBL/GenBank/DDBJ whole genome shotgun (WGS) entry which is preliminary data.</text>
</comment>
<keyword evidence="3" id="KW-1185">Reference proteome</keyword>
<dbReference type="PANTHER" id="PTHR43451:SF1">
    <property type="entry name" value="ACETYLTRANSFERASE"/>
    <property type="match status" value="1"/>
</dbReference>
<name>K2JAG8_9GAMM</name>
<dbReference type="AlphaFoldDB" id="K2JAG8"/>
<dbReference type="CDD" id="cd04301">
    <property type="entry name" value="NAT_SF"/>
    <property type="match status" value="1"/>
</dbReference>
<dbReference type="GO" id="GO:0016747">
    <property type="term" value="F:acyltransferase activity, transferring groups other than amino-acyl groups"/>
    <property type="evidence" value="ECO:0007669"/>
    <property type="project" value="InterPro"/>
</dbReference>
<feature type="domain" description="N-acetyltransferase" evidence="1">
    <location>
        <begin position="1"/>
        <end position="130"/>
    </location>
</feature>
<dbReference type="PATRIC" id="fig|745411.4.peg.3631"/>
<dbReference type="eggNOG" id="COG0454">
    <property type="taxonomic scope" value="Bacteria"/>
</dbReference>
<dbReference type="EMBL" id="AMRI01000040">
    <property type="protein sequence ID" value="EKE67534.1"/>
    <property type="molecule type" value="Genomic_DNA"/>
</dbReference>
<organism evidence="2 3">
    <name type="scientific">Gallaecimonas xiamenensis 3-C-1</name>
    <dbReference type="NCBI Taxonomy" id="745411"/>
    <lineage>
        <taxon>Bacteria</taxon>
        <taxon>Pseudomonadati</taxon>
        <taxon>Pseudomonadota</taxon>
        <taxon>Gammaproteobacteria</taxon>
        <taxon>Enterobacterales</taxon>
        <taxon>Gallaecimonadaceae</taxon>
        <taxon>Gallaecimonas</taxon>
    </lineage>
</organism>
<accession>K2JAG8</accession>
<dbReference type="SUPFAM" id="SSF55729">
    <property type="entry name" value="Acyl-CoA N-acyltransferases (Nat)"/>
    <property type="match status" value="1"/>
</dbReference>
<dbReference type="STRING" id="745411.B3C1_18517"/>
<dbReference type="Pfam" id="PF13673">
    <property type="entry name" value="Acetyltransf_10"/>
    <property type="match status" value="1"/>
</dbReference>
<dbReference type="PANTHER" id="PTHR43451">
    <property type="entry name" value="ACETYLTRANSFERASE (GNAT) FAMILY PROTEIN"/>
    <property type="match status" value="1"/>
</dbReference>
<evidence type="ECO:0000259" key="1">
    <source>
        <dbReference type="PROSITE" id="PS51186"/>
    </source>
</evidence>
<dbReference type="InterPro" id="IPR000182">
    <property type="entry name" value="GNAT_dom"/>
</dbReference>
<reference evidence="2 3" key="1">
    <citation type="journal article" date="2012" name="J. Bacteriol.">
        <title>Genome Sequence of Gallaecimonas xiamenensis Type Strain 3-C-1.</title>
        <authorList>
            <person name="Lai Q."/>
            <person name="Wang L."/>
            <person name="Wang W."/>
            <person name="Shao Z."/>
        </authorList>
    </citation>
    <scope>NUCLEOTIDE SEQUENCE [LARGE SCALE GENOMIC DNA]</scope>
    <source>
        <strain evidence="2 3">3-C-1</strain>
    </source>
</reference>
<dbReference type="InterPro" id="IPR052564">
    <property type="entry name" value="N-acetyltrans/Recomb-assoc"/>
</dbReference>
<dbReference type="InterPro" id="IPR016181">
    <property type="entry name" value="Acyl_CoA_acyltransferase"/>
</dbReference>
<dbReference type="Proteomes" id="UP000006755">
    <property type="component" value="Unassembled WGS sequence"/>
</dbReference>
<keyword evidence="2" id="KW-0808">Transferase</keyword>
<evidence type="ECO:0000313" key="3">
    <source>
        <dbReference type="Proteomes" id="UP000006755"/>
    </source>
</evidence>
<sequence length="141" mass="14950">MAAFLGSVAATLAAEGLETFKTIAAPGAFRSRMQQDNLILVAEHQGQVAGLIELKEGRHLAMLFIAPQWQQKGLGRQLLAAVLPHARGDEVTVRASLSSVPAYQKYGFVCQGEVGQVAGLVFQPMVLALHSVSQSQVVPAS</sequence>